<evidence type="ECO:0000313" key="3">
    <source>
        <dbReference type="EMBL" id="CAG9987965.1"/>
    </source>
</evidence>
<dbReference type="AlphaFoldDB" id="A0A9N9UGW4"/>
<keyword evidence="2" id="KW-0812">Transmembrane</keyword>
<proteinExistence type="predicted"/>
<dbReference type="EMBL" id="CABFNO020001443">
    <property type="protein sequence ID" value="CAG9987965.1"/>
    <property type="molecule type" value="Genomic_DNA"/>
</dbReference>
<feature type="transmembrane region" description="Helical" evidence="2">
    <location>
        <begin position="20"/>
        <end position="45"/>
    </location>
</feature>
<keyword evidence="2" id="KW-0472">Membrane</keyword>
<dbReference type="Proteomes" id="UP000754883">
    <property type="component" value="Unassembled WGS sequence"/>
</dbReference>
<organism evidence="3 4">
    <name type="scientific">Clonostachys byssicola</name>
    <dbReference type="NCBI Taxonomy" id="160290"/>
    <lineage>
        <taxon>Eukaryota</taxon>
        <taxon>Fungi</taxon>
        <taxon>Dikarya</taxon>
        <taxon>Ascomycota</taxon>
        <taxon>Pezizomycotina</taxon>
        <taxon>Sordariomycetes</taxon>
        <taxon>Hypocreomycetidae</taxon>
        <taxon>Hypocreales</taxon>
        <taxon>Bionectriaceae</taxon>
        <taxon>Clonostachys</taxon>
    </lineage>
</organism>
<evidence type="ECO:0000256" key="1">
    <source>
        <dbReference type="SAM" id="MobiDB-lite"/>
    </source>
</evidence>
<accession>A0A9N9UGW4</accession>
<gene>
    <name evidence="3" type="ORF">CBYS24578_00010608</name>
</gene>
<feature type="region of interest" description="Disordered" evidence="1">
    <location>
        <begin position="345"/>
        <end position="365"/>
    </location>
</feature>
<comment type="caution">
    <text evidence="3">The sequence shown here is derived from an EMBL/GenBank/DDBJ whole genome shotgun (WGS) entry which is preliminary data.</text>
</comment>
<evidence type="ECO:0000256" key="2">
    <source>
        <dbReference type="SAM" id="Phobius"/>
    </source>
</evidence>
<name>A0A9N9UGW4_9HYPO</name>
<feature type="compositionally biased region" description="Basic and acidic residues" evidence="1">
    <location>
        <begin position="355"/>
        <end position="365"/>
    </location>
</feature>
<dbReference type="OrthoDB" id="5015154at2759"/>
<reference evidence="3 4" key="2">
    <citation type="submission" date="2021-10" db="EMBL/GenBank/DDBJ databases">
        <authorList>
            <person name="Piombo E."/>
        </authorList>
    </citation>
    <scope>NUCLEOTIDE SEQUENCE [LARGE SCALE GENOMIC DNA]</scope>
</reference>
<evidence type="ECO:0000313" key="4">
    <source>
        <dbReference type="Proteomes" id="UP000754883"/>
    </source>
</evidence>
<protein>
    <submittedName>
        <fullName evidence="3">Uncharacterized protein</fullName>
    </submittedName>
</protein>
<keyword evidence="4" id="KW-1185">Reference proteome</keyword>
<reference evidence="4" key="1">
    <citation type="submission" date="2019-06" db="EMBL/GenBank/DDBJ databases">
        <authorList>
            <person name="Broberg M."/>
        </authorList>
    </citation>
    <scope>NUCLEOTIDE SEQUENCE [LARGE SCALE GENOMIC DNA]</scope>
</reference>
<sequence length="398" mass="46013">MWDLPQLLQSVNPWANFIPRWAFIVTLPFTLFYLALGGISGLFMADYESNRYFESLVHFDHNVAFAKQSWKPGEHDGGVGPYWIPQLRNPSNWWVKLGLDRFDVSLILEENDTPIDQFAWLNSLYRKTDEEGEGECWHHWIYPLDVWDSAFNELLQYHYANPAPCDASFHYISCPSSFLCDIWKTRSPALIHFTTERASIRPDKDQENRKAMPGYTPVTVRIIEFPITIETEMALMPGVFPSPFNQMKSITSDSSIWQEHVPWSIQNQLRVRLNDIVKRKSIDYPSSFGRMTKLDKWLSKDILEPSSLEISREALLAVGMVSTFLGSRIVEIAGDLLNTFSEAVDANKRGPGGSTKDHLTTREKREPNFIAQAMREFFDTDRDLAHEKRRSSQKLLRI</sequence>
<keyword evidence="2" id="KW-1133">Transmembrane helix</keyword>